<feature type="compositionally biased region" description="Low complexity" evidence="2">
    <location>
        <begin position="1440"/>
        <end position="1458"/>
    </location>
</feature>
<feature type="region of interest" description="Disordered" evidence="2">
    <location>
        <begin position="1365"/>
        <end position="1462"/>
    </location>
</feature>
<sequence length="1596" mass="178495">MSERTLSPGMDHITPFPQRRSLDDGLTSPRAGQSEPAKRKWSPHYSISSTITLTSQSETQRKTNTTSSHEEGSPRGPKRARINESLPAQISGAGVIPCMPSIPSDRSHLPGELWQYIFTFLPPVSLGRVMCVNRTFNNLLAPDGVLQASELAKHGALTTTDQEHLWSLSRRAFFPGMPRPLFSRSEHGTWKLIRGNGCEFCAKKNTNIVPPVSTSPWAAGPGNDYVRVIWPFAVRSCGNCLRGRLQKETDLLFSPSSALLPALPFAFFTPSLNYVASITLRNEPPPTGLQLTKWYFRPQVDDMKAKLDEVRDLGAATAEEWSKGLEVDGKEKAADTARWEHWEAAGGFQAIAHGVPDSRPLQRPDRESYHHSSTGPSPSGFGTATANAFEDTRPSQANPWAIQAPQSTLPPKPAISISPYGLTYPSTTQSSSLPSTKPHTRVERSLHDVNEKKNARRLEIEKRCAELNPPIKPSTLALMESFAAALQIAMPLTDQAWEHLRPRLLAQREVAEQQEREQLAKNQFLIQQAEERKQQEAQLKEAKEILDRKWEESQKSVREKLEMYADTFVREQWQNGDAITKGSCAQFAADMLLHVRHRFYTSIAQEDARMRSMGIPIPIDSPQATPTRKLTLENMRWVYENKIKPFTEHYQKELFLCNACDNHGKYYSLDSVVQHFAAKHTDSLSMGTAVVYWKSDWPEMPPFDPNPTAASASSMYVSAVNPSPAFTSAQFMPNTPSAAYGHATSMHINPENSMYPGLHIAAPGYGRPAQSYGSVSPAYQQQPSPKSTFYRIDQAAVRGYNPSPITTYPAAQVYGHPQAPNHQDWRGQPAANNATNSYQQAFPVSFPNQQPDFSARPGSALSQISQNPPYASWPTASNKFPRPLQQAGVKPAANPVQPGQPMGIYQVQIQDLARNAREIFEGTSDVAEMPDSVRVQVIIRHVVLRFKDKYTNEPNLALFTDGLNNNSQMAPMRALSGLSCKACVTTSRMSRTYGEAVKRDSERRMHTLPALLAHFQSAHVEHVQHIAISSTGIEMPRLDWKFDMVEMPDATVVRNLIYSRGITQTKLNLIATVLPSYFPSPLPQVDPPYSNNDDPAFAECEPGKTPLAHNLTGRDSRTTQALTDGPSPAPMAEHLIEAVDCGDSQQSRYRLLDNTNQSVPRQDEESREDEYDPHRPAYTGALKPENRSQMSYEPSRWDFRHEHEDATARVIVSGQRAPQDLEAVADHNRPTAASSYAVPQTGQPLSGRSDTELRGTFVRDASGLEPRGRWALQESKPAQSEPEAAPGREPLNAAEQFLQNFDPTAETFQERTPPAPAASTPRRNEYSHDFYGNPGPQSRTEDLSWLPTGANAKTTDYSARFVHEATDGTVDEPHHARGYARLHGGRHVEELPRTERSGATSPDNQSLSKVRVAHLPPHLKIVRDSPSRRPNSRFERYEAQRQGSQQAQSRSPAAATAPLPIDEEIYPESYPVHRLAGRQIYAARPEERHEGYPYASEVTHRRAPQSSHQIRYIENPRYVESLHDRYVVRVAPREWQASGGYYVQRPATHDGADQYVEYEPTRPHEQIFEKDGHLYTRAPPSPEDYRDPYARQITHQ</sequence>
<feature type="compositionally biased region" description="Basic and acidic residues" evidence="2">
    <location>
        <begin position="1421"/>
        <end position="1439"/>
    </location>
</feature>
<dbReference type="InterPro" id="IPR036047">
    <property type="entry name" value="F-box-like_dom_sf"/>
</dbReference>
<dbReference type="InterPro" id="IPR001810">
    <property type="entry name" value="F-box_dom"/>
</dbReference>
<dbReference type="CDD" id="cd09917">
    <property type="entry name" value="F-box_SF"/>
    <property type="match status" value="1"/>
</dbReference>
<feature type="compositionally biased region" description="Polar residues" evidence="2">
    <location>
        <begin position="1231"/>
        <end position="1248"/>
    </location>
</feature>
<keyword evidence="1" id="KW-0175">Coiled coil</keyword>
<keyword evidence="5" id="KW-1185">Reference proteome</keyword>
<dbReference type="Pfam" id="PF25422">
    <property type="entry name" value="DUF7892"/>
    <property type="match status" value="1"/>
</dbReference>
<feature type="region of interest" description="Disordered" evidence="2">
    <location>
        <begin position="351"/>
        <end position="386"/>
    </location>
</feature>
<organism evidence="4 5">
    <name type="scientific">Endocarpon pusillum</name>
    <dbReference type="NCBI Taxonomy" id="364733"/>
    <lineage>
        <taxon>Eukaryota</taxon>
        <taxon>Fungi</taxon>
        <taxon>Dikarya</taxon>
        <taxon>Ascomycota</taxon>
        <taxon>Pezizomycotina</taxon>
        <taxon>Eurotiomycetes</taxon>
        <taxon>Chaetothyriomycetidae</taxon>
        <taxon>Verrucariales</taxon>
        <taxon>Verrucariaceae</taxon>
        <taxon>Endocarpon</taxon>
    </lineage>
</organism>
<dbReference type="SMART" id="SM00256">
    <property type="entry name" value="FBOX"/>
    <property type="match status" value="1"/>
</dbReference>
<reference evidence="4" key="1">
    <citation type="submission" date="2020-02" db="EMBL/GenBank/DDBJ databases">
        <authorList>
            <person name="Palmer J.M."/>
        </authorList>
    </citation>
    <scope>NUCLEOTIDE SEQUENCE</scope>
    <source>
        <strain evidence="4">EPUS1.4</strain>
        <tissue evidence="4">Thallus</tissue>
    </source>
</reference>
<feature type="compositionally biased region" description="Low complexity" evidence="2">
    <location>
        <begin position="46"/>
        <end position="58"/>
    </location>
</feature>
<feature type="domain" description="F-box" evidence="3">
    <location>
        <begin position="109"/>
        <end position="149"/>
    </location>
</feature>
<feature type="region of interest" description="Disordered" evidence="2">
    <location>
        <begin position="1566"/>
        <end position="1596"/>
    </location>
</feature>
<dbReference type="InterPro" id="IPR057214">
    <property type="entry name" value="DUF7892"/>
</dbReference>
<dbReference type="EMBL" id="JAACFV010000077">
    <property type="protein sequence ID" value="KAF7506950.1"/>
    <property type="molecule type" value="Genomic_DNA"/>
</dbReference>
<dbReference type="Gene3D" id="1.20.1280.50">
    <property type="match status" value="1"/>
</dbReference>
<feature type="compositionally biased region" description="Polar residues" evidence="2">
    <location>
        <begin position="860"/>
        <end position="878"/>
    </location>
</feature>
<dbReference type="Proteomes" id="UP000606974">
    <property type="component" value="Unassembled WGS sequence"/>
</dbReference>
<feature type="compositionally biased region" description="Basic and acidic residues" evidence="2">
    <location>
        <begin position="1365"/>
        <end position="1375"/>
    </location>
</feature>
<dbReference type="OrthoDB" id="2322499at2759"/>
<feature type="region of interest" description="Disordered" evidence="2">
    <location>
        <begin position="1097"/>
        <end position="1130"/>
    </location>
</feature>
<feature type="region of interest" description="Disordered" evidence="2">
    <location>
        <begin position="848"/>
        <end position="897"/>
    </location>
</feature>
<feature type="compositionally biased region" description="Basic and acidic residues" evidence="2">
    <location>
        <begin position="360"/>
        <end position="370"/>
    </location>
</feature>
<dbReference type="Pfam" id="PF00646">
    <property type="entry name" value="F-box"/>
    <property type="match status" value="1"/>
</dbReference>
<feature type="compositionally biased region" description="Basic residues" evidence="2">
    <location>
        <begin position="1376"/>
        <end position="1385"/>
    </location>
</feature>
<feature type="compositionally biased region" description="Polar residues" evidence="2">
    <location>
        <begin position="1397"/>
        <end position="1408"/>
    </location>
</feature>
<feature type="region of interest" description="Disordered" evidence="2">
    <location>
        <begin position="1305"/>
        <end position="1344"/>
    </location>
</feature>
<evidence type="ECO:0000313" key="5">
    <source>
        <dbReference type="Proteomes" id="UP000606974"/>
    </source>
</evidence>
<dbReference type="SUPFAM" id="SSF81383">
    <property type="entry name" value="F-box domain"/>
    <property type="match status" value="1"/>
</dbReference>
<comment type="caution">
    <text evidence="4">The sequence shown here is derived from an EMBL/GenBank/DDBJ whole genome shotgun (WGS) entry which is preliminary data.</text>
</comment>
<feature type="region of interest" description="Disordered" evidence="2">
    <location>
        <begin position="1"/>
        <end position="81"/>
    </location>
</feature>
<gene>
    <name evidence="4" type="ORF">GJ744_011081</name>
</gene>
<name>A0A8H7E349_9EURO</name>
<evidence type="ECO:0000256" key="2">
    <source>
        <dbReference type="SAM" id="MobiDB-lite"/>
    </source>
</evidence>
<evidence type="ECO:0000259" key="3">
    <source>
        <dbReference type="SMART" id="SM00256"/>
    </source>
</evidence>
<feature type="coiled-coil region" evidence="1">
    <location>
        <begin position="522"/>
        <end position="549"/>
    </location>
</feature>
<feature type="compositionally biased region" description="Low complexity" evidence="2">
    <location>
        <begin position="371"/>
        <end position="383"/>
    </location>
</feature>
<proteinExistence type="predicted"/>
<evidence type="ECO:0000256" key="1">
    <source>
        <dbReference type="SAM" id="Coils"/>
    </source>
</evidence>
<protein>
    <recommendedName>
        <fullName evidence="3">F-box domain-containing protein</fullName>
    </recommendedName>
</protein>
<accession>A0A8H7E349</accession>
<feature type="region of interest" description="Disordered" evidence="2">
    <location>
        <begin position="1229"/>
        <end position="1287"/>
    </location>
</feature>
<feature type="compositionally biased region" description="Basic and acidic residues" evidence="2">
    <location>
        <begin position="1386"/>
        <end position="1396"/>
    </location>
</feature>
<feature type="region of interest" description="Disordered" evidence="2">
    <location>
        <begin position="1152"/>
        <end position="1192"/>
    </location>
</feature>
<evidence type="ECO:0000313" key="4">
    <source>
        <dbReference type="EMBL" id="KAF7506950.1"/>
    </source>
</evidence>